<organism evidence="6 7">
    <name type="scientific">Actinomadura keratinilytica</name>
    <dbReference type="NCBI Taxonomy" id="547461"/>
    <lineage>
        <taxon>Bacteria</taxon>
        <taxon>Bacillati</taxon>
        <taxon>Actinomycetota</taxon>
        <taxon>Actinomycetes</taxon>
        <taxon>Streptosporangiales</taxon>
        <taxon>Thermomonosporaceae</taxon>
        <taxon>Actinomadura</taxon>
    </lineage>
</organism>
<protein>
    <submittedName>
        <fullName evidence="6">DeoR/GlpR family DNA-binding transcription regulator</fullName>
    </submittedName>
</protein>
<dbReference type="GO" id="GO:0003677">
    <property type="term" value="F:DNA binding"/>
    <property type="evidence" value="ECO:0007669"/>
    <property type="project" value="UniProtKB-KW"/>
</dbReference>
<proteinExistence type="predicted"/>
<dbReference type="InterPro" id="IPR036390">
    <property type="entry name" value="WH_DNA-bd_sf"/>
</dbReference>
<keyword evidence="1" id="KW-0805">Transcription regulation</keyword>
<dbReference type="Pfam" id="PF08220">
    <property type="entry name" value="HTH_DeoR"/>
    <property type="match status" value="1"/>
</dbReference>
<keyword evidence="2 6" id="KW-0238">DNA-binding</keyword>
<reference evidence="7" key="1">
    <citation type="journal article" date="2019" name="Int. J. Syst. Evol. Microbiol.">
        <title>The Global Catalogue of Microorganisms (GCM) 10K type strain sequencing project: providing services to taxonomists for standard genome sequencing and annotation.</title>
        <authorList>
            <consortium name="The Broad Institute Genomics Platform"/>
            <consortium name="The Broad Institute Genome Sequencing Center for Infectious Disease"/>
            <person name="Wu L."/>
            <person name="Ma J."/>
        </authorList>
    </citation>
    <scope>NUCLEOTIDE SEQUENCE [LARGE SCALE GENOMIC DNA]</scope>
    <source>
        <strain evidence="7">JCM 17316</strain>
    </source>
</reference>
<evidence type="ECO:0000256" key="2">
    <source>
        <dbReference type="ARBA" id="ARBA00023125"/>
    </source>
</evidence>
<keyword evidence="7" id="KW-1185">Reference proteome</keyword>
<dbReference type="InterPro" id="IPR036388">
    <property type="entry name" value="WH-like_DNA-bd_sf"/>
</dbReference>
<dbReference type="InterPro" id="IPR037171">
    <property type="entry name" value="NagB/RpiA_transferase-like"/>
</dbReference>
<dbReference type="InterPro" id="IPR050313">
    <property type="entry name" value="Carb_Metab_HTH_regulators"/>
</dbReference>
<dbReference type="InterPro" id="IPR014036">
    <property type="entry name" value="DeoR-like_C"/>
</dbReference>
<evidence type="ECO:0000256" key="4">
    <source>
        <dbReference type="SAM" id="MobiDB-lite"/>
    </source>
</evidence>
<accession>A0ABP7XZZ1</accession>
<evidence type="ECO:0000259" key="5">
    <source>
        <dbReference type="PROSITE" id="PS51000"/>
    </source>
</evidence>
<dbReference type="Gene3D" id="3.40.50.1360">
    <property type="match status" value="1"/>
</dbReference>
<feature type="domain" description="HTH deoR-type" evidence="5">
    <location>
        <begin position="10"/>
        <end position="65"/>
    </location>
</feature>
<evidence type="ECO:0000313" key="6">
    <source>
        <dbReference type="EMBL" id="GAA4128498.1"/>
    </source>
</evidence>
<sequence length="268" mass="28737">MTVRRGPRAQTAERRALLVREVRAGNGNIHELARRFGVSTSTVRRDLRELELSGEITRTYGGAVGGPHPHELPLREKEHGHRREKDAIAAVAADLVETGDVVLLDAGSTTARLARRLRDRTGITVIAAGLNAIALLAEAPGVELILLGGRVRHPGEGVVGPFAEEQLRWLGPDKVFLGADGVTARGLCCPSPEQARIKHLMLHAGRATYVLADHSKIGAEPFAYWAPLDRPHTVIVDAAVRPADLEPLPGDTLIAAEPDQPGAPRHPG</sequence>
<dbReference type="PANTHER" id="PTHR30363:SF44">
    <property type="entry name" value="AGA OPERON TRANSCRIPTIONAL REPRESSOR-RELATED"/>
    <property type="match status" value="1"/>
</dbReference>
<dbReference type="SUPFAM" id="SSF100950">
    <property type="entry name" value="NagB/RpiA/CoA transferase-like"/>
    <property type="match status" value="1"/>
</dbReference>
<keyword evidence="3" id="KW-0804">Transcription</keyword>
<evidence type="ECO:0000313" key="7">
    <source>
        <dbReference type="Proteomes" id="UP001500266"/>
    </source>
</evidence>
<dbReference type="PROSITE" id="PS51000">
    <property type="entry name" value="HTH_DEOR_2"/>
    <property type="match status" value="1"/>
</dbReference>
<dbReference type="PANTHER" id="PTHR30363">
    <property type="entry name" value="HTH-TYPE TRANSCRIPTIONAL REGULATOR SRLR-RELATED"/>
    <property type="match status" value="1"/>
</dbReference>
<dbReference type="SUPFAM" id="SSF46785">
    <property type="entry name" value="Winged helix' DNA-binding domain"/>
    <property type="match status" value="1"/>
</dbReference>
<dbReference type="PROSITE" id="PS00894">
    <property type="entry name" value="HTH_DEOR_1"/>
    <property type="match status" value="1"/>
</dbReference>
<dbReference type="Pfam" id="PF00455">
    <property type="entry name" value="DeoRC"/>
    <property type="match status" value="1"/>
</dbReference>
<dbReference type="SMART" id="SM00420">
    <property type="entry name" value="HTH_DEOR"/>
    <property type="match status" value="1"/>
</dbReference>
<dbReference type="Gene3D" id="1.10.10.10">
    <property type="entry name" value="Winged helix-like DNA-binding domain superfamily/Winged helix DNA-binding domain"/>
    <property type="match status" value="1"/>
</dbReference>
<comment type="caution">
    <text evidence="6">The sequence shown here is derived from an EMBL/GenBank/DDBJ whole genome shotgun (WGS) entry which is preliminary data.</text>
</comment>
<dbReference type="Proteomes" id="UP001500266">
    <property type="component" value="Unassembled WGS sequence"/>
</dbReference>
<dbReference type="InterPro" id="IPR018356">
    <property type="entry name" value="Tscrpt_reg_HTH_DeoR_CS"/>
</dbReference>
<dbReference type="PRINTS" id="PR00037">
    <property type="entry name" value="HTHLACR"/>
</dbReference>
<dbReference type="RefSeq" id="WP_345016801.1">
    <property type="nucleotide sequence ID" value="NZ_BAABDO010000003.1"/>
</dbReference>
<dbReference type="EMBL" id="BAABDO010000003">
    <property type="protein sequence ID" value="GAA4128498.1"/>
    <property type="molecule type" value="Genomic_DNA"/>
</dbReference>
<dbReference type="InterPro" id="IPR001034">
    <property type="entry name" value="DeoR_HTH"/>
</dbReference>
<evidence type="ECO:0000256" key="1">
    <source>
        <dbReference type="ARBA" id="ARBA00023015"/>
    </source>
</evidence>
<dbReference type="SMART" id="SM01134">
    <property type="entry name" value="DeoRC"/>
    <property type="match status" value="1"/>
</dbReference>
<name>A0ABP7XZZ1_9ACTN</name>
<feature type="region of interest" description="Disordered" evidence="4">
    <location>
        <begin position="249"/>
        <end position="268"/>
    </location>
</feature>
<gene>
    <name evidence="6" type="ORF">GCM10022416_04230</name>
</gene>
<evidence type="ECO:0000256" key="3">
    <source>
        <dbReference type="ARBA" id="ARBA00023163"/>
    </source>
</evidence>